<comment type="caution">
    <text evidence="7">The sequence shown here is derived from an EMBL/GenBank/DDBJ whole genome shotgun (WGS) entry which is preliminary data.</text>
</comment>
<gene>
    <name evidence="7" type="ORF">GCM10023186_19860</name>
</gene>
<feature type="transmembrane region" description="Helical" evidence="6">
    <location>
        <begin position="36"/>
        <end position="57"/>
    </location>
</feature>
<feature type="transmembrane region" description="Helical" evidence="6">
    <location>
        <begin position="554"/>
        <end position="574"/>
    </location>
</feature>
<dbReference type="Proteomes" id="UP001500454">
    <property type="component" value="Unassembled WGS sequence"/>
</dbReference>
<keyword evidence="3 6" id="KW-0812">Transmembrane</keyword>
<evidence type="ECO:0000256" key="3">
    <source>
        <dbReference type="ARBA" id="ARBA00022692"/>
    </source>
</evidence>
<dbReference type="Pfam" id="PF02133">
    <property type="entry name" value="Transp_cyt_pur"/>
    <property type="match status" value="2"/>
</dbReference>
<dbReference type="Gene3D" id="1.10.4160.10">
    <property type="entry name" value="Hydantoin permease"/>
    <property type="match status" value="2"/>
</dbReference>
<feature type="transmembrane region" description="Helical" evidence="6">
    <location>
        <begin position="375"/>
        <end position="397"/>
    </location>
</feature>
<feature type="transmembrane region" description="Helical" evidence="6">
    <location>
        <begin position="116"/>
        <end position="140"/>
    </location>
</feature>
<dbReference type="EMBL" id="BAABHA010000004">
    <property type="protein sequence ID" value="GAA4380896.1"/>
    <property type="molecule type" value="Genomic_DNA"/>
</dbReference>
<dbReference type="RefSeq" id="WP_345223765.1">
    <property type="nucleotide sequence ID" value="NZ_BAABHA010000004.1"/>
</dbReference>
<feature type="transmembrane region" description="Helical" evidence="6">
    <location>
        <begin position="63"/>
        <end position="83"/>
    </location>
</feature>
<feature type="transmembrane region" description="Helical" evidence="6">
    <location>
        <begin position="523"/>
        <end position="548"/>
    </location>
</feature>
<dbReference type="PANTHER" id="PTHR30618:SF0">
    <property type="entry name" value="PURINE-URACIL PERMEASE NCS1"/>
    <property type="match status" value="1"/>
</dbReference>
<comment type="similarity">
    <text evidence="2">Belongs to the purine-cytosine permease (2.A.39) family.</text>
</comment>
<dbReference type="PANTHER" id="PTHR30618">
    <property type="entry name" value="NCS1 FAMILY PURINE/PYRIMIDINE TRANSPORTER"/>
    <property type="match status" value="1"/>
</dbReference>
<feature type="transmembrane region" description="Helical" evidence="6">
    <location>
        <begin position="481"/>
        <end position="502"/>
    </location>
</feature>
<evidence type="ECO:0000313" key="7">
    <source>
        <dbReference type="EMBL" id="GAA4380896.1"/>
    </source>
</evidence>
<evidence type="ECO:0000256" key="6">
    <source>
        <dbReference type="SAM" id="Phobius"/>
    </source>
</evidence>
<keyword evidence="8" id="KW-1185">Reference proteome</keyword>
<sequence length="595" mass="64022">MADIVELHEDVTGSRLYNADLAPVPPRLRTWNKWHLAALWVGMAVCIPTYLLASYMIRAGLSWLEALVIIAVANLIITVPMVLNGHAGVKYGIPFPVLGRAAFGTNGIHIAALVRAVVACGWFGVQTWIGGLAIYAIWNAVTGQSATFELDAPKFVCFGVFWLINIYFIWSGSESIKWLENLSAPFLILMGLVLIGWGVTRTGGFADVLAQGVQLSQSAAVVRSDAELGQLVLQPTPLHGADGQPKATEYRVIVPAVGAGKAITTPWMPVQEGQALPLQKLSENPENTLAAAANLKVQYRAPAAKGGYYTSSEAAVTVAGTEASLGSKLWQYLLWLTAMVGFWATMSLSIADITRYAASQRDQVAGQFLGLPGTMVLYSFVGIFVTCATVLLFPDLLVAADAPWDPVSFLARFDNPWVVVVAQLAMLVATLSTNIAANVIAPANAFANLLPGRISFRTGGVLAGIIGILICPWWLMDEISGILTFISGLLGPVLGILLCDYFTIRRRNLNLPDLYRPNGEYSYGGSGFNPAAMAALALGVGTALVGYWVPALGFLYTLSWFTGFAVAYVSYFLFYRWQVQKQGKNVPAIPEAANF</sequence>
<reference evidence="8" key="1">
    <citation type="journal article" date="2019" name="Int. J. Syst. Evol. Microbiol.">
        <title>The Global Catalogue of Microorganisms (GCM) 10K type strain sequencing project: providing services to taxonomists for standard genome sequencing and annotation.</title>
        <authorList>
            <consortium name="The Broad Institute Genomics Platform"/>
            <consortium name="The Broad Institute Genome Sequencing Center for Infectious Disease"/>
            <person name="Wu L."/>
            <person name="Ma J."/>
        </authorList>
    </citation>
    <scope>NUCLEOTIDE SEQUENCE [LARGE SCALE GENOMIC DNA]</scope>
    <source>
        <strain evidence="8">JCM 17924</strain>
    </source>
</reference>
<name>A0ABP8IYT9_9BACT</name>
<protein>
    <recommendedName>
        <fullName evidence="9">Nitrate reductase</fullName>
    </recommendedName>
</protein>
<feature type="transmembrane region" description="Helical" evidence="6">
    <location>
        <begin position="417"/>
        <end position="442"/>
    </location>
</feature>
<proteinExistence type="inferred from homology"/>
<evidence type="ECO:0000256" key="2">
    <source>
        <dbReference type="ARBA" id="ARBA00008974"/>
    </source>
</evidence>
<feature type="transmembrane region" description="Helical" evidence="6">
    <location>
        <begin position="332"/>
        <end position="354"/>
    </location>
</feature>
<dbReference type="CDD" id="cd11485">
    <property type="entry name" value="SLC-NCS1sbd_YbbW-like"/>
    <property type="match status" value="1"/>
</dbReference>
<feature type="transmembrane region" description="Helical" evidence="6">
    <location>
        <begin position="182"/>
        <end position="199"/>
    </location>
</feature>
<dbReference type="InterPro" id="IPR045225">
    <property type="entry name" value="Uracil/uridine/allantoin_perm"/>
</dbReference>
<evidence type="ECO:0000256" key="1">
    <source>
        <dbReference type="ARBA" id="ARBA00004141"/>
    </source>
</evidence>
<evidence type="ECO:0008006" key="9">
    <source>
        <dbReference type="Google" id="ProtNLM"/>
    </source>
</evidence>
<dbReference type="InterPro" id="IPR001248">
    <property type="entry name" value="Pur-cyt_permease"/>
</dbReference>
<keyword evidence="5 6" id="KW-0472">Membrane</keyword>
<comment type="subcellular location">
    <subcellularLocation>
        <location evidence="1">Membrane</location>
        <topology evidence="1">Multi-pass membrane protein</topology>
    </subcellularLocation>
</comment>
<feature type="transmembrane region" description="Helical" evidence="6">
    <location>
        <begin position="454"/>
        <end position="475"/>
    </location>
</feature>
<keyword evidence="4 6" id="KW-1133">Transmembrane helix</keyword>
<evidence type="ECO:0000313" key="8">
    <source>
        <dbReference type="Proteomes" id="UP001500454"/>
    </source>
</evidence>
<evidence type="ECO:0000256" key="5">
    <source>
        <dbReference type="ARBA" id="ARBA00023136"/>
    </source>
</evidence>
<accession>A0ABP8IYT9</accession>
<evidence type="ECO:0000256" key="4">
    <source>
        <dbReference type="ARBA" id="ARBA00022989"/>
    </source>
</evidence>
<feature type="transmembrane region" description="Helical" evidence="6">
    <location>
        <begin position="152"/>
        <end position="170"/>
    </location>
</feature>
<organism evidence="7 8">
    <name type="scientific">Hymenobacter koreensis</name>
    <dbReference type="NCBI Taxonomy" id="1084523"/>
    <lineage>
        <taxon>Bacteria</taxon>
        <taxon>Pseudomonadati</taxon>
        <taxon>Bacteroidota</taxon>
        <taxon>Cytophagia</taxon>
        <taxon>Cytophagales</taxon>
        <taxon>Hymenobacteraceae</taxon>
        <taxon>Hymenobacter</taxon>
    </lineage>
</organism>